<dbReference type="Proteomes" id="UP000245468">
    <property type="component" value="Chromosome"/>
</dbReference>
<dbReference type="InterPro" id="IPR050155">
    <property type="entry name" value="HAD-like_hydrolase_sf"/>
</dbReference>
<dbReference type="InterPro" id="IPR036412">
    <property type="entry name" value="HAD-like_sf"/>
</dbReference>
<proteinExistence type="predicted"/>
<dbReference type="GO" id="GO:0008967">
    <property type="term" value="F:phosphoglycolate phosphatase activity"/>
    <property type="evidence" value="ECO:0007669"/>
    <property type="project" value="TreeGrafter"/>
</dbReference>
<dbReference type="PANTHER" id="PTHR43434:SF19">
    <property type="entry name" value="PHOSPHONOACETALDEHYDE HYDROLASE"/>
    <property type="match status" value="1"/>
</dbReference>
<dbReference type="KEGG" id="psez:HME7025_00276"/>
<dbReference type="InterPro" id="IPR023198">
    <property type="entry name" value="PGP-like_dom2"/>
</dbReference>
<dbReference type="RefSeq" id="WP_109321928.1">
    <property type="nucleotide sequence ID" value="NZ_CP029346.1"/>
</dbReference>
<dbReference type="GO" id="GO:0050194">
    <property type="term" value="F:phosphonoacetaldehyde hydrolase activity"/>
    <property type="evidence" value="ECO:0007669"/>
    <property type="project" value="UniProtKB-EC"/>
</dbReference>
<protein>
    <submittedName>
        <fullName evidence="1">Phosphonoacetaldehyde hydrolase</fullName>
        <ecNumber evidence="1">3.11.1.1</ecNumber>
    </submittedName>
</protein>
<dbReference type="GO" id="GO:0005829">
    <property type="term" value="C:cytosol"/>
    <property type="evidence" value="ECO:0007669"/>
    <property type="project" value="TreeGrafter"/>
</dbReference>
<dbReference type="AlphaFoldDB" id="A0A2S2DS79"/>
<dbReference type="Pfam" id="PF00702">
    <property type="entry name" value="Hydrolase"/>
    <property type="match status" value="1"/>
</dbReference>
<dbReference type="SFLD" id="SFLDS00003">
    <property type="entry name" value="Haloacid_Dehalogenase"/>
    <property type="match status" value="1"/>
</dbReference>
<dbReference type="EMBL" id="CP029346">
    <property type="protein sequence ID" value="AWL08159.1"/>
    <property type="molecule type" value="Genomic_DNA"/>
</dbReference>
<evidence type="ECO:0000313" key="2">
    <source>
        <dbReference type="Proteomes" id="UP000245468"/>
    </source>
</evidence>
<dbReference type="EC" id="3.11.1.1" evidence="1"/>
<reference evidence="2" key="1">
    <citation type="submission" date="2018-05" db="EMBL/GenBank/DDBJ databases">
        <title>Pseudarcicella sp. HME7025 Genome sequencing and assembly.</title>
        <authorList>
            <person name="Kim H."/>
            <person name="Kang H."/>
            <person name="Joh K."/>
        </authorList>
    </citation>
    <scope>NUCLEOTIDE SEQUENCE [LARGE SCALE GENOMIC DNA]</scope>
    <source>
        <strain evidence="2">HME7025</strain>
    </source>
</reference>
<dbReference type="InterPro" id="IPR023214">
    <property type="entry name" value="HAD_sf"/>
</dbReference>
<sequence>MSSQNIQLVILDMAGTTILDEHEVEHCFKIAAQKNGLNSSDDRILALQGYAKLYVFQTLWAEQLGEDDPTINQKAKTSYEDFTQILEQHYLNHEVKPTEGCLKLFDYLHQHGIYIALTTGFYRKVANIILDKVGWGKSLNQNYMNIQNKSGIHLSVCPDEVQGAGRPSPSMIELAMLRFGISDKSKVINVGDTPVDLAFGKNAGIRLALGVCNGTHTREQLAGHPNDGLLNNIAELIPIIEKLNHEKI</sequence>
<organism evidence="1 2">
    <name type="scientific">Aquirufa nivalisilvae</name>
    <dbReference type="NCBI Taxonomy" id="2516557"/>
    <lineage>
        <taxon>Bacteria</taxon>
        <taxon>Pseudomonadati</taxon>
        <taxon>Bacteroidota</taxon>
        <taxon>Cytophagia</taxon>
        <taxon>Cytophagales</taxon>
        <taxon>Flectobacillaceae</taxon>
        <taxon>Aquirufa</taxon>
    </lineage>
</organism>
<dbReference type="SFLD" id="SFLDG01129">
    <property type="entry name" value="C1.5:_HAD__Beta-PGM__Phosphata"/>
    <property type="match status" value="1"/>
</dbReference>
<accession>A0A2S2DS79</accession>
<keyword evidence="2" id="KW-1185">Reference proteome</keyword>
<evidence type="ECO:0000313" key="1">
    <source>
        <dbReference type="EMBL" id="AWL08159.1"/>
    </source>
</evidence>
<keyword evidence="1" id="KW-0378">Hydrolase</keyword>
<gene>
    <name evidence="1" type="primary">phnX</name>
    <name evidence="1" type="ORF">HME7025_00276</name>
</gene>
<name>A0A2S2DS79_9BACT</name>
<dbReference type="OrthoDB" id="5504491at2"/>
<dbReference type="PANTHER" id="PTHR43434">
    <property type="entry name" value="PHOSPHOGLYCOLATE PHOSPHATASE"/>
    <property type="match status" value="1"/>
</dbReference>
<dbReference type="SUPFAM" id="SSF56784">
    <property type="entry name" value="HAD-like"/>
    <property type="match status" value="1"/>
</dbReference>
<dbReference type="GO" id="GO:0006281">
    <property type="term" value="P:DNA repair"/>
    <property type="evidence" value="ECO:0007669"/>
    <property type="project" value="TreeGrafter"/>
</dbReference>
<dbReference type="Gene3D" id="1.10.150.240">
    <property type="entry name" value="Putative phosphatase, domain 2"/>
    <property type="match status" value="1"/>
</dbReference>
<dbReference type="Gene3D" id="3.40.50.1000">
    <property type="entry name" value="HAD superfamily/HAD-like"/>
    <property type="match status" value="1"/>
</dbReference>